<dbReference type="GO" id="GO:0003872">
    <property type="term" value="F:6-phosphofructokinase activity"/>
    <property type="evidence" value="ECO:0007669"/>
    <property type="project" value="UniProtKB-EC"/>
</dbReference>
<evidence type="ECO:0000313" key="8">
    <source>
        <dbReference type="EMBL" id="CRK31924.1"/>
    </source>
</evidence>
<evidence type="ECO:0000256" key="4">
    <source>
        <dbReference type="ARBA" id="ARBA00022777"/>
    </source>
</evidence>
<dbReference type="GO" id="GO:0005739">
    <property type="term" value="C:mitochondrion"/>
    <property type="evidence" value="ECO:0007669"/>
    <property type="project" value="TreeGrafter"/>
</dbReference>
<dbReference type="SUPFAM" id="SSF53784">
    <property type="entry name" value="Phosphofructokinase"/>
    <property type="match status" value="1"/>
</dbReference>
<dbReference type="GO" id="GO:0046872">
    <property type="term" value="F:metal ion binding"/>
    <property type="evidence" value="ECO:0007669"/>
    <property type="project" value="UniProtKB-KW"/>
</dbReference>
<dbReference type="UniPathway" id="UPA00109">
    <property type="reaction ID" value="UER00182"/>
</dbReference>
<organism evidence="8 9">
    <name type="scientific">Verticillium longisporum</name>
    <name type="common">Verticillium dahliae var. longisporum</name>
    <dbReference type="NCBI Taxonomy" id="100787"/>
    <lineage>
        <taxon>Eukaryota</taxon>
        <taxon>Fungi</taxon>
        <taxon>Dikarya</taxon>
        <taxon>Ascomycota</taxon>
        <taxon>Pezizomycotina</taxon>
        <taxon>Sordariomycetes</taxon>
        <taxon>Hypocreomycetidae</taxon>
        <taxon>Glomerellales</taxon>
        <taxon>Plectosphaerellaceae</taxon>
        <taxon>Verticillium</taxon>
    </lineage>
</organism>
<dbReference type="InterPro" id="IPR035966">
    <property type="entry name" value="PKF_sf"/>
</dbReference>
<keyword evidence="4" id="KW-0418">Kinase</keyword>
<feature type="non-terminal residue" evidence="8">
    <location>
        <position position="128"/>
    </location>
</feature>
<name>A0A0G4MCA2_VERLO</name>
<dbReference type="Gene3D" id="3.40.50.460">
    <property type="entry name" value="Phosphofructokinase domain"/>
    <property type="match status" value="1"/>
</dbReference>
<comment type="catalytic activity">
    <reaction evidence="6">
        <text>beta-D-fructose 6-phosphate + ATP = beta-D-fructose 1,6-bisphosphate + ADP + H(+)</text>
        <dbReference type="Rhea" id="RHEA:16109"/>
        <dbReference type="ChEBI" id="CHEBI:15378"/>
        <dbReference type="ChEBI" id="CHEBI:30616"/>
        <dbReference type="ChEBI" id="CHEBI:32966"/>
        <dbReference type="ChEBI" id="CHEBI:57634"/>
        <dbReference type="ChEBI" id="CHEBI:456216"/>
        <dbReference type="EC" id="2.7.1.11"/>
    </reaction>
</comment>
<dbReference type="GO" id="GO:0016208">
    <property type="term" value="F:AMP binding"/>
    <property type="evidence" value="ECO:0007669"/>
    <property type="project" value="TreeGrafter"/>
</dbReference>
<dbReference type="AlphaFoldDB" id="A0A0G4MCA2"/>
<gene>
    <name evidence="8" type="ORF">BN1723_018472</name>
</gene>
<dbReference type="GO" id="GO:0005945">
    <property type="term" value="C:6-phosphofructokinase complex"/>
    <property type="evidence" value="ECO:0007669"/>
    <property type="project" value="TreeGrafter"/>
</dbReference>
<dbReference type="GO" id="GO:0005524">
    <property type="term" value="F:ATP binding"/>
    <property type="evidence" value="ECO:0007669"/>
    <property type="project" value="TreeGrafter"/>
</dbReference>
<dbReference type="EMBL" id="CVQI01024225">
    <property type="protein sequence ID" value="CRK31924.1"/>
    <property type="molecule type" value="Genomic_DNA"/>
</dbReference>
<dbReference type="PANTHER" id="PTHR13697:SF4">
    <property type="entry name" value="ATP-DEPENDENT 6-PHOSPHOFRUCTOKINASE"/>
    <property type="match status" value="1"/>
</dbReference>
<dbReference type="GO" id="GO:0061621">
    <property type="term" value="P:canonical glycolysis"/>
    <property type="evidence" value="ECO:0007669"/>
    <property type="project" value="TreeGrafter"/>
</dbReference>
<sequence length="128" mass="13979">KRKTIVIIAEGAHDRHGNKITSEMVKNILANKDGLALDTRITTLGHVQRGGTAVAYDRMLGTLQGVEAVKAVLEATPETETCFIAITENQITRRPLMKAVQDTKQVAKAVDAKDFETAMGLRDTEFAE</sequence>
<dbReference type="InterPro" id="IPR000023">
    <property type="entry name" value="Phosphofructokinase_dom"/>
</dbReference>
<evidence type="ECO:0000256" key="3">
    <source>
        <dbReference type="ARBA" id="ARBA00022723"/>
    </source>
</evidence>
<evidence type="ECO:0000256" key="5">
    <source>
        <dbReference type="ARBA" id="ARBA00022842"/>
    </source>
</evidence>
<dbReference type="GO" id="GO:0048029">
    <property type="term" value="F:monosaccharide binding"/>
    <property type="evidence" value="ECO:0007669"/>
    <property type="project" value="TreeGrafter"/>
</dbReference>
<evidence type="ECO:0000256" key="1">
    <source>
        <dbReference type="ARBA" id="ARBA00022533"/>
    </source>
</evidence>
<feature type="non-terminal residue" evidence="8">
    <location>
        <position position="1"/>
    </location>
</feature>
<reference evidence="9" key="1">
    <citation type="submission" date="2015-05" db="EMBL/GenBank/DDBJ databases">
        <authorList>
            <person name="Fogelqvist Johan"/>
        </authorList>
    </citation>
    <scope>NUCLEOTIDE SEQUENCE [LARGE SCALE GENOMIC DNA]</scope>
</reference>
<dbReference type="InterPro" id="IPR015912">
    <property type="entry name" value="Phosphofructokinase_CS"/>
</dbReference>
<dbReference type="GO" id="GO:0042802">
    <property type="term" value="F:identical protein binding"/>
    <property type="evidence" value="ECO:0007669"/>
    <property type="project" value="TreeGrafter"/>
</dbReference>
<keyword evidence="1" id="KW-0021">Allosteric enzyme</keyword>
<evidence type="ECO:0000313" key="9">
    <source>
        <dbReference type="Proteomes" id="UP000045706"/>
    </source>
</evidence>
<dbReference type="Pfam" id="PF00365">
    <property type="entry name" value="PFK"/>
    <property type="match status" value="1"/>
</dbReference>
<keyword evidence="5" id="KW-0460">Magnesium</keyword>
<proteinExistence type="predicted"/>
<dbReference type="PROSITE" id="PS00433">
    <property type="entry name" value="PHOSPHOFRUCTOKINASE"/>
    <property type="match status" value="1"/>
</dbReference>
<evidence type="ECO:0000256" key="2">
    <source>
        <dbReference type="ARBA" id="ARBA00022679"/>
    </source>
</evidence>
<dbReference type="PANTHER" id="PTHR13697">
    <property type="entry name" value="PHOSPHOFRUCTOKINASE"/>
    <property type="match status" value="1"/>
</dbReference>
<accession>A0A0G4MCA2</accession>
<keyword evidence="3" id="KW-0479">Metal-binding</keyword>
<dbReference type="GO" id="GO:0006002">
    <property type="term" value="P:fructose 6-phosphate metabolic process"/>
    <property type="evidence" value="ECO:0007669"/>
    <property type="project" value="TreeGrafter"/>
</dbReference>
<dbReference type="Gene3D" id="3.40.50.450">
    <property type="match status" value="1"/>
</dbReference>
<dbReference type="GO" id="GO:0070095">
    <property type="term" value="F:fructose-6-phosphate binding"/>
    <property type="evidence" value="ECO:0007669"/>
    <property type="project" value="TreeGrafter"/>
</dbReference>
<dbReference type="Proteomes" id="UP000045706">
    <property type="component" value="Unassembled WGS sequence"/>
</dbReference>
<keyword evidence="2" id="KW-0808">Transferase</keyword>
<evidence type="ECO:0000259" key="7">
    <source>
        <dbReference type="Pfam" id="PF00365"/>
    </source>
</evidence>
<dbReference type="GO" id="GO:0030388">
    <property type="term" value="P:fructose 1,6-bisphosphate metabolic process"/>
    <property type="evidence" value="ECO:0007669"/>
    <property type="project" value="TreeGrafter"/>
</dbReference>
<protein>
    <recommendedName>
        <fullName evidence="7">Phosphofructokinase domain-containing protein</fullName>
    </recommendedName>
</protein>
<feature type="domain" description="Phosphofructokinase" evidence="7">
    <location>
        <begin position="1"/>
        <end position="72"/>
    </location>
</feature>
<evidence type="ECO:0000256" key="6">
    <source>
        <dbReference type="ARBA" id="ARBA00048070"/>
    </source>
</evidence>